<dbReference type="Pfam" id="PF00005">
    <property type="entry name" value="ABC_tran"/>
    <property type="match status" value="1"/>
</dbReference>
<accession>A8ZS02</accession>
<keyword evidence="1" id="KW-0813">Transport</keyword>
<dbReference type="Proteomes" id="UP000008561">
    <property type="component" value="Chromosome"/>
</dbReference>
<evidence type="ECO:0000259" key="4">
    <source>
        <dbReference type="PROSITE" id="PS50893"/>
    </source>
</evidence>
<dbReference type="InterPro" id="IPR017871">
    <property type="entry name" value="ABC_transporter-like_CS"/>
</dbReference>
<keyword evidence="3" id="KW-0067">ATP-binding</keyword>
<dbReference type="RefSeq" id="WP_012173639.1">
    <property type="nucleotide sequence ID" value="NC_009943.1"/>
</dbReference>
<dbReference type="InterPro" id="IPR003593">
    <property type="entry name" value="AAA+_ATPase"/>
</dbReference>
<dbReference type="EMBL" id="CP000859">
    <property type="protein sequence ID" value="ABW66020.1"/>
    <property type="molecule type" value="Genomic_DNA"/>
</dbReference>
<evidence type="ECO:0000256" key="2">
    <source>
        <dbReference type="ARBA" id="ARBA00022741"/>
    </source>
</evidence>
<evidence type="ECO:0000256" key="3">
    <source>
        <dbReference type="ARBA" id="ARBA00022840"/>
    </source>
</evidence>
<dbReference type="PROSITE" id="PS00211">
    <property type="entry name" value="ABC_TRANSPORTER_1"/>
    <property type="match status" value="1"/>
</dbReference>
<dbReference type="InterPro" id="IPR008995">
    <property type="entry name" value="Mo/tungstate-bd_C_term_dom"/>
</dbReference>
<dbReference type="InterPro" id="IPR050093">
    <property type="entry name" value="ABC_SmlMolc_Importer"/>
</dbReference>
<dbReference type="eggNOG" id="COG3842">
    <property type="taxonomic scope" value="Bacteria"/>
</dbReference>
<dbReference type="SUPFAM" id="SSF50331">
    <property type="entry name" value="MOP-like"/>
    <property type="match status" value="1"/>
</dbReference>
<protein>
    <submittedName>
        <fullName evidence="5">ABC transporter-related protein</fullName>
    </submittedName>
</protein>
<dbReference type="STRING" id="96561.Dole_0210"/>
<dbReference type="KEGG" id="dol:Dole_0210"/>
<dbReference type="AlphaFoldDB" id="A8ZS02"/>
<dbReference type="GO" id="GO:0016887">
    <property type="term" value="F:ATP hydrolysis activity"/>
    <property type="evidence" value="ECO:0007669"/>
    <property type="project" value="InterPro"/>
</dbReference>
<dbReference type="HOGENOM" id="CLU_000604_1_1_7"/>
<dbReference type="InterPro" id="IPR003439">
    <property type="entry name" value="ABC_transporter-like_ATP-bd"/>
</dbReference>
<dbReference type="SMART" id="SM00382">
    <property type="entry name" value="AAA"/>
    <property type="match status" value="1"/>
</dbReference>
<proteinExistence type="predicted"/>
<evidence type="ECO:0000313" key="5">
    <source>
        <dbReference type="EMBL" id="ABW66020.1"/>
    </source>
</evidence>
<organism evidence="5 6">
    <name type="scientific">Desulfosudis oleivorans (strain DSM 6200 / JCM 39069 / Hxd3)</name>
    <name type="common">Desulfococcus oleovorans</name>
    <dbReference type="NCBI Taxonomy" id="96561"/>
    <lineage>
        <taxon>Bacteria</taxon>
        <taxon>Pseudomonadati</taxon>
        <taxon>Thermodesulfobacteriota</taxon>
        <taxon>Desulfobacteria</taxon>
        <taxon>Desulfobacterales</taxon>
        <taxon>Desulfosudaceae</taxon>
        <taxon>Desulfosudis</taxon>
    </lineage>
</organism>
<dbReference type="OrthoDB" id="9809450at2"/>
<evidence type="ECO:0000313" key="6">
    <source>
        <dbReference type="Proteomes" id="UP000008561"/>
    </source>
</evidence>
<dbReference type="InterPro" id="IPR027417">
    <property type="entry name" value="P-loop_NTPase"/>
</dbReference>
<evidence type="ECO:0000256" key="1">
    <source>
        <dbReference type="ARBA" id="ARBA00022448"/>
    </source>
</evidence>
<dbReference type="GO" id="GO:0005524">
    <property type="term" value="F:ATP binding"/>
    <property type="evidence" value="ECO:0007669"/>
    <property type="project" value="UniProtKB-KW"/>
</dbReference>
<sequence length="363" mass="41318">MNHAHLQVDGLTLSLGGFCLRDIHLLCAKGEYHVLLGPTGSGKTSLMRCILGFYRINQGALYLNGKEITHTLPEDRHMGYVPQHYSLFPHLKVEGNIRFGFRSGKYPSQNADRTVDRLCDMLQIQHLRKRDVRHLSGGEKQKVALARALAIQPDIILLDEPFSSIDEGAKRSLWINLKAIINEISITAFHITHNLEEAYSMGERLSVLLNGELHQSGPKEDIFERPATQEVARYLNYRNLFSGVAHAHPEGARIDTDCFSVVLSKKISPGTRVNLCVRQQDIKIVKQDNAVKPAMRHNILHGHIVSLFPFPEYCLVWFRVEGSTREYDLEIKLPPYLRERYKLFAGKQTDVAFWEPSIIVFPD</sequence>
<dbReference type="Gene3D" id="3.40.50.300">
    <property type="entry name" value="P-loop containing nucleotide triphosphate hydrolases"/>
    <property type="match status" value="1"/>
</dbReference>
<dbReference type="PROSITE" id="PS50893">
    <property type="entry name" value="ABC_TRANSPORTER_2"/>
    <property type="match status" value="1"/>
</dbReference>
<reference evidence="5 6" key="1">
    <citation type="submission" date="2007-10" db="EMBL/GenBank/DDBJ databases">
        <title>Complete sequence of Desulfococcus oleovorans Hxd3.</title>
        <authorList>
            <consortium name="US DOE Joint Genome Institute"/>
            <person name="Copeland A."/>
            <person name="Lucas S."/>
            <person name="Lapidus A."/>
            <person name="Barry K."/>
            <person name="Glavina del Rio T."/>
            <person name="Dalin E."/>
            <person name="Tice H."/>
            <person name="Pitluck S."/>
            <person name="Kiss H."/>
            <person name="Brettin T."/>
            <person name="Bruce D."/>
            <person name="Detter J.C."/>
            <person name="Han C."/>
            <person name="Schmutz J."/>
            <person name="Larimer F."/>
            <person name="Land M."/>
            <person name="Hauser L."/>
            <person name="Kyrpides N."/>
            <person name="Kim E."/>
            <person name="Wawrik B."/>
            <person name="Richardson P."/>
        </authorList>
    </citation>
    <scope>NUCLEOTIDE SEQUENCE [LARGE SCALE GENOMIC DNA]</scope>
    <source>
        <strain evidence="6">DSM 6200 / JCM 39069 / Hxd3</strain>
    </source>
</reference>
<dbReference type="PANTHER" id="PTHR42781:SF4">
    <property type="entry name" value="SPERMIDINE_PUTRESCINE IMPORT ATP-BINDING PROTEIN POTA"/>
    <property type="match status" value="1"/>
</dbReference>
<feature type="domain" description="ABC transporter" evidence="4">
    <location>
        <begin position="6"/>
        <end position="235"/>
    </location>
</feature>
<dbReference type="SUPFAM" id="SSF52540">
    <property type="entry name" value="P-loop containing nucleoside triphosphate hydrolases"/>
    <property type="match status" value="1"/>
</dbReference>
<keyword evidence="6" id="KW-1185">Reference proteome</keyword>
<name>A8ZS02_DESOH</name>
<keyword evidence="2" id="KW-0547">Nucleotide-binding</keyword>
<gene>
    <name evidence="5" type="ordered locus">Dole_0210</name>
</gene>
<dbReference type="PANTHER" id="PTHR42781">
    <property type="entry name" value="SPERMIDINE/PUTRESCINE IMPORT ATP-BINDING PROTEIN POTA"/>
    <property type="match status" value="1"/>
</dbReference>